<feature type="compositionally biased region" description="Basic residues" evidence="1">
    <location>
        <begin position="221"/>
        <end position="233"/>
    </location>
</feature>
<dbReference type="PANTHER" id="PTHR11440">
    <property type="entry name" value="LECITHIN-CHOLESTEROL ACYLTRANSFERASE-RELATED"/>
    <property type="match status" value="1"/>
</dbReference>
<protein>
    <submittedName>
        <fullName evidence="2">Uncharacterized protein</fullName>
    </submittedName>
</protein>
<feature type="region of interest" description="Disordered" evidence="1">
    <location>
        <begin position="94"/>
        <end position="193"/>
    </location>
</feature>
<keyword evidence="3" id="KW-1185">Reference proteome</keyword>
<organism evidence="2 3">
    <name type="scientific">Pseudocercospora fuligena</name>
    <dbReference type="NCBI Taxonomy" id="685502"/>
    <lineage>
        <taxon>Eukaryota</taxon>
        <taxon>Fungi</taxon>
        <taxon>Dikarya</taxon>
        <taxon>Ascomycota</taxon>
        <taxon>Pezizomycotina</taxon>
        <taxon>Dothideomycetes</taxon>
        <taxon>Dothideomycetidae</taxon>
        <taxon>Mycosphaerellales</taxon>
        <taxon>Mycosphaerellaceae</taxon>
        <taxon>Pseudocercospora</taxon>
    </lineage>
</organism>
<dbReference type="InterPro" id="IPR029058">
    <property type="entry name" value="AB_hydrolase_fold"/>
</dbReference>
<evidence type="ECO:0000313" key="2">
    <source>
        <dbReference type="EMBL" id="KAF7195630.1"/>
    </source>
</evidence>
<feature type="region of interest" description="Disordered" evidence="1">
    <location>
        <begin position="1"/>
        <end position="20"/>
    </location>
</feature>
<accession>A0A8H6RPJ0</accession>
<feature type="compositionally biased region" description="Low complexity" evidence="1">
    <location>
        <begin position="184"/>
        <end position="193"/>
    </location>
</feature>
<name>A0A8H6RPJ0_9PEZI</name>
<dbReference type="SUPFAM" id="SSF53474">
    <property type="entry name" value="alpha/beta-Hydrolases"/>
    <property type="match status" value="1"/>
</dbReference>
<proteinExistence type="predicted"/>
<dbReference type="AlphaFoldDB" id="A0A8H6RPJ0"/>
<comment type="caution">
    <text evidence="2">The sequence shown here is derived from an EMBL/GenBank/DDBJ whole genome shotgun (WGS) entry which is preliminary data.</text>
</comment>
<feature type="compositionally biased region" description="Polar residues" evidence="1">
    <location>
        <begin position="378"/>
        <end position="392"/>
    </location>
</feature>
<dbReference type="EMBL" id="JABCIY010000038">
    <property type="protein sequence ID" value="KAF7195630.1"/>
    <property type="molecule type" value="Genomic_DNA"/>
</dbReference>
<dbReference type="Gene3D" id="3.40.50.1820">
    <property type="entry name" value="alpha/beta hydrolase"/>
    <property type="match status" value="1"/>
</dbReference>
<feature type="region of interest" description="Disordered" evidence="1">
    <location>
        <begin position="207"/>
        <end position="273"/>
    </location>
</feature>
<feature type="compositionally biased region" description="Polar residues" evidence="1">
    <location>
        <begin position="29"/>
        <end position="38"/>
    </location>
</feature>
<evidence type="ECO:0000256" key="1">
    <source>
        <dbReference type="SAM" id="MobiDB-lite"/>
    </source>
</evidence>
<gene>
    <name evidence="2" type="ORF">HII31_02948</name>
</gene>
<feature type="compositionally biased region" description="Polar residues" evidence="1">
    <location>
        <begin position="235"/>
        <end position="267"/>
    </location>
</feature>
<feature type="region of interest" description="Disordered" evidence="1">
    <location>
        <begin position="29"/>
        <end position="54"/>
    </location>
</feature>
<reference evidence="2" key="1">
    <citation type="submission" date="2020-04" db="EMBL/GenBank/DDBJ databases">
        <title>Draft genome resource of the tomato pathogen Pseudocercospora fuligena.</title>
        <authorList>
            <person name="Zaccaron A."/>
        </authorList>
    </citation>
    <scope>NUCLEOTIDE SEQUENCE</scope>
    <source>
        <strain evidence="2">PF001</strain>
    </source>
</reference>
<sequence>MSKLKSGRLPVEDAKPTTTRALANIQYNSILASEQGTSSEDESPGTLHEEDDDARTALGVSIGREQTRLALPKTPAVEKAAAIERAGGYFQSLDGSALTVPESPPVGVEEDEDQLPTRPQTTRRRSSRPTTPIKPPSPWRAGPRQFETQNTESDRSNRTRSILRDGFSFGRRRASSGPETQHKSMFSSFPSFPSIPKSFSVANALSSFRDGDRSNDTRSLQRSRSRSMSKRRSTVGGTPSAQLQQNASLANTFSGTISSSQSRTTLVPDSDEDEKLATIGELPENLPLRHTRSRPAVLRRSTSDSSLVTRRTMSIASSLGDDSRFENVSEQVNSRFKAIKDSFADSRITLPSMPSITNFNASKFAPDFLNRERSGSWASKTLGSNQNSSSHQFHPVDPMTRQPYTSAKAAVMDAPMDKFKNEHPHFNRALDNLEGDVVVMGSYRGSILRSAEPPHRQLWVPIKVGLNIRKVDLEVGLGEDDDERATEKVIPGGMLTHIGPVDISRRLLKRLRSCQNARTGKLRVHEYGYDWRLSPAHLSRKLSQFMKTLPCNQPGVPKDKRGATVIAHSLGGLITRHAVNREPELFAGIVYAGVPRTCVNILGPLRNGDEVLLSSRVLTAQVNFTIRTSFALLPLSGRCFIDKNTKEEYPVDFFDPQTWIDYRLSPCIARPLPPLAPPPKPTGLTGYVSNTMATAWDNLPIPGRKSSKASSDISAMKTGISGGIAAPESLDTKAQSSEVAMANCNINNGTGSAQPDSVRTAVTIPYDQALDYLTRTLKSVKKFKQELAHIPMYQERNEYPPVSAIYGKSTPTVIGAKVDGREGIKHADAYDELAFASGDGVVLARAAMLPEGYVVARGGVVSSERGHVTLLGDLEAVGRCLNAVRAERRKGVGLGKDV</sequence>
<dbReference type="OrthoDB" id="10250441at2759"/>
<dbReference type="Proteomes" id="UP000660729">
    <property type="component" value="Unassembled WGS sequence"/>
</dbReference>
<feature type="compositionally biased region" description="Acidic residues" evidence="1">
    <location>
        <begin position="39"/>
        <end position="53"/>
    </location>
</feature>
<feature type="region of interest" description="Disordered" evidence="1">
    <location>
        <begin position="378"/>
        <end position="398"/>
    </location>
</feature>
<evidence type="ECO:0000313" key="3">
    <source>
        <dbReference type="Proteomes" id="UP000660729"/>
    </source>
</evidence>